<accession>A0AAW9JUP1</accession>
<proteinExistence type="predicted"/>
<feature type="region of interest" description="Disordered" evidence="1">
    <location>
        <begin position="343"/>
        <end position="366"/>
    </location>
</feature>
<keyword evidence="2" id="KW-1133">Transmembrane helix</keyword>
<feature type="transmembrane region" description="Helical" evidence="2">
    <location>
        <begin position="309"/>
        <end position="332"/>
    </location>
</feature>
<evidence type="ECO:0000259" key="4">
    <source>
        <dbReference type="Pfam" id="PF11797"/>
    </source>
</evidence>
<dbReference type="EMBL" id="JAVBVO010000003">
    <property type="protein sequence ID" value="MDZ5758979.1"/>
    <property type="molecule type" value="Genomic_DNA"/>
</dbReference>
<keyword evidence="2" id="KW-0472">Membrane</keyword>
<feature type="domain" description="WxL Interacting Protein peptidoglycan binding" evidence="3">
    <location>
        <begin position="30"/>
        <end position="148"/>
    </location>
</feature>
<dbReference type="InterPro" id="IPR010317">
    <property type="entry name" value="WxLIP_PGBD"/>
</dbReference>
<dbReference type="Pfam" id="PF11797">
    <property type="entry name" value="WxLIP_HBD"/>
    <property type="match status" value="1"/>
</dbReference>
<protein>
    <submittedName>
        <fullName evidence="5">DUF916 and DUF3324 domain-containing protein</fullName>
    </submittedName>
</protein>
<evidence type="ECO:0000313" key="5">
    <source>
        <dbReference type="EMBL" id="MDZ5758979.1"/>
    </source>
</evidence>
<reference evidence="5" key="1">
    <citation type="submission" date="2023-08" db="EMBL/GenBank/DDBJ databases">
        <title>Genomic characterization of piscicolin 126 produced by Carnobacterium maltaromaticum CM22 strain isolated from salmon (Salmo salar).</title>
        <authorList>
            <person name="Gonzalez-Gragera E."/>
            <person name="Garcia-Lopez J.D."/>
            <person name="Teso-Perez C."/>
            <person name="Gimenez-Hernandez I."/>
            <person name="Peralta-Sanchez J.M."/>
            <person name="Valdivia E."/>
            <person name="Montalban-Lopez M."/>
            <person name="Martin-Platero A.M."/>
            <person name="Banos A."/>
            <person name="Martinez-Bueno M."/>
        </authorList>
    </citation>
    <scope>NUCLEOTIDE SEQUENCE</scope>
    <source>
        <strain evidence="5">CM22</strain>
    </source>
</reference>
<evidence type="ECO:0000256" key="2">
    <source>
        <dbReference type="SAM" id="Phobius"/>
    </source>
</evidence>
<sequence length="366" mass="41188">MRKYNIIITLILFLSILVECKTVQASELNFAAIPTIPENQLNKEKTYFDLVMKENTSQTIEVKLRNDTDKEVIVEPSVNSATTNINGVVEYGKVKGKADSTLLYNLKDMVSVAKEVAIPAKSEVTVPLTITMPKESFKGILAGGITLQEKESDGKKDAKNGEGLAIENRYAYVIGLVLRLSEEKIAPQMTLQNVKPDQVNARNVITANLQNPTARFINKLGVKAQITRKGNSEVLFKEDKEGMQMAPNSNFNFPVALNGKKLEAGTYVFKATATSKDDKWDFEKEFTIDSKTAKELNDKDVSIESSYTWLYLLVGCVLLILLLAIITLVLILRKKKKEEEIRRQKARLRKKRQNRNKAQKENLKKT</sequence>
<name>A0AAW9JUP1_CARML</name>
<dbReference type="RefSeq" id="WP_056999397.1">
    <property type="nucleotide sequence ID" value="NZ_BJOJ01000046.1"/>
</dbReference>
<keyword evidence="2" id="KW-0812">Transmembrane</keyword>
<evidence type="ECO:0000259" key="3">
    <source>
        <dbReference type="Pfam" id="PF06030"/>
    </source>
</evidence>
<dbReference type="InterPro" id="IPR021759">
    <property type="entry name" value="WxLIP_HBD"/>
</dbReference>
<comment type="caution">
    <text evidence="5">The sequence shown here is derived from an EMBL/GenBank/DDBJ whole genome shotgun (WGS) entry which is preliminary data.</text>
</comment>
<dbReference type="Pfam" id="PF06030">
    <property type="entry name" value="WxLIP_PGBD"/>
    <property type="match status" value="1"/>
</dbReference>
<evidence type="ECO:0000256" key="1">
    <source>
        <dbReference type="SAM" id="MobiDB-lite"/>
    </source>
</evidence>
<gene>
    <name evidence="5" type="ORF">RAK27_09955</name>
</gene>
<dbReference type="Proteomes" id="UP001290462">
    <property type="component" value="Unassembled WGS sequence"/>
</dbReference>
<evidence type="ECO:0000313" key="6">
    <source>
        <dbReference type="Proteomes" id="UP001290462"/>
    </source>
</evidence>
<feature type="domain" description="WxL Interacting Protein host binding" evidence="4">
    <location>
        <begin position="162"/>
        <end position="297"/>
    </location>
</feature>
<feature type="compositionally biased region" description="Basic residues" evidence="1">
    <location>
        <begin position="344"/>
        <end position="357"/>
    </location>
</feature>
<organism evidence="5 6">
    <name type="scientific">Carnobacterium maltaromaticum</name>
    <name type="common">Carnobacterium piscicola</name>
    <dbReference type="NCBI Taxonomy" id="2751"/>
    <lineage>
        <taxon>Bacteria</taxon>
        <taxon>Bacillati</taxon>
        <taxon>Bacillota</taxon>
        <taxon>Bacilli</taxon>
        <taxon>Lactobacillales</taxon>
        <taxon>Carnobacteriaceae</taxon>
        <taxon>Carnobacterium</taxon>
    </lineage>
</organism>
<dbReference type="AlphaFoldDB" id="A0AAW9JUP1"/>